<proteinExistence type="predicted"/>
<comment type="caution">
    <text evidence="1">The sequence shown here is derived from an EMBL/GenBank/DDBJ whole genome shotgun (WGS) entry which is preliminary data.</text>
</comment>
<dbReference type="EMBL" id="BKCJ010011315">
    <property type="protein sequence ID" value="GEU95549.1"/>
    <property type="molecule type" value="Genomic_DNA"/>
</dbReference>
<evidence type="ECO:0000313" key="1">
    <source>
        <dbReference type="EMBL" id="GEU95549.1"/>
    </source>
</evidence>
<dbReference type="AlphaFoldDB" id="A0A699GTK4"/>
<sequence length="145" mass="15595">MNSVGHCLLAGKVIQGTADQQRPQGGQTDLSISEEDYLYGTLSNIQGVCGALNGAITHPDDQVTPNLVKQVQMGDFQVNISGSSGELDETPTLPDVRDMTKTMETNLVRSWSHAILDLTSVLTPSLLFGHKCLKGMLDPIMKLLA</sequence>
<reference evidence="1" key="1">
    <citation type="journal article" date="2019" name="Sci. Rep.">
        <title>Draft genome of Tanacetum cinerariifolium, the natural source of mosquito coil.</title>
        <authorList>
            <person name="Yamashiro T."/>
            <person name="Shiraishi A."/>
            <person name="Satake H."/>
            <person name="Nakayama K."/>
        </authorList>
    </citation>
    <scope>NUCLEOTIDE SEQUENCE</scope>
</reference>
<accession>A0A699GTK4</accession>
<organism evidence="1">
    <name type="scientific">Tanacetum cinerariifolium</name>
    <name type="common">Dalmatian daisy</name>
    <name type="synonym">Chrysanthemum cinerariifolium</name>
    <dbReference type="NCBI Taxonomy" id="118510"/>
    <lineage>
        <taxon>Eukaryota</taxon>
        <taxon>Viridiplantae</taxon>
        <taxon>Streptophyta</taxon>
        <taxon>Embryophyta</taxon>
        <taxon>Tracheophyta</taxon>
        <taxon>Spermatophyta</taxon>
        <taxon>Magnoliopsida</taxon>
        <taxon>eudicotyledons</taxon>
        <taxon>Gunneridae</taxon>
        <taxon>Pentapetalae</taxon>
        <taxon>asterids</taxon>
        <taxon>campanulids</taxon>
        <taxon>Asterales</taxon>
        <taxon>Asteraceae</taxon>
        <taxon>Asteroideae</taxon>
        <taxon>Anthemideae</taxon>
        <taxon>Anthemidinae</taxon>
        <taxon>Tanacetum</taxon>
    </lineage>
</organism>
<protein>
    <submittedName>
        <fullName evidence="1">Uncharacterized protein</fullName>
    </submittedName>
</protein>
<gene>
    <name evidence="1" type="ORF">Tci_067527</name>
</gene>
<name>A0A699GTK4_TANCI</name>